<name>A0A7K7GTG7_ERIRU</name>
<keyword evidence="2" id="KW-1185">Reference proteome</keyword>
<sequence length="88" mass="10264">HDEYDLYECPNRGWNPFRGIPTISKYWENPLETQISYWKAPSYLFWICGDQAYTLLPDDWTGICTVGIIKPAFFLLEKESGHHLGVPL</sequence>
<organism evidence="1 2">
    <name type="scientific">Erithacus rubecula</name>
    <name type="common">European robin</name>
    <dbReference type="NCBI Taxonomy" id="37610"/>
    <lineage>
        <taxon>Eukaryota</taxon>
        <taxon>Metazoa</taxon>
        <taxon>Chordata</taxon>
        <taxon>Craniata</taxon>
        <taxon>Vertebrata</taxon>
        <taxon>Euteleostomi</taxon>
        <taxon>Archelosauria</taxon>
        <taxon>Archosauria</taxon>
        <taxon>Dinosauria</taxon>
        <taxon>Saurischia</taxon>
        <taxon>Theropoda</taxon>
        <taxon>Coelurosauria</taxon>
        <taxon>Aves</taxon>
        <taxon>Neognathae</taxon>
        <taxon>Neoaves</taxon>
        <taxon>Telluraves</taxon>
        <taxon>Australaves</taxon>
        <taxon>Passeriformes</taxon>
        <taxon>Turdidae</taxon>
        <taxon>Erithacus</taxon>
    </lineage>
</organism>
<gene>
    <name evidence="1" type="primary">Erv31_4</name>
    <name evidence="1" type="ORF">ERIRUB_R15373</name>
</gene>
<evidence type="ECO:0000313" key="1">
    <source>
        <dbReference type="EMBL" id="NWY72864.1"/>
    </source>
</evidence>
<dbReference type="EMBL" id="VZSK01001959">
    <property type="protein sequence ID" value="NWY72864.1"/>
    <property type="molecule type" value="Genomic_DNA"/>
</dbReference>
<reference evidence="1 2" key="1">
    <citation type="submission" date="2019-09" db="EMBL/GenBank/DDBJ databases">
        <title>Bird 10,000 Genomes (B10K) Project - Family phase.</title>
        <authorList>
            <person name="Zhang G."/>
        </authorList>
    </citation>
    <scope>NUCLEOTIDE SEQUENCE [LARGE SCALE GENOMIC DNA]</scope>
    <source>
        <strain evidence="1">OUT-0015</strain>
        <tissue evidence="1">Blood</tissue>
    </source>
</reference>
<dbReference type="AlphaFoldDB" id="A0A7K7GTG7"/>
<protein>
    <submittedName>
        <fullName evidence="1">ENR1 protein</fullName>
    </submittedName>
</protein>
<feature type="non-terminal residue" evidence="1">
    <location>
        <position position="88"/>
    </location>
</feature>
<dbReference type="Proteomes" id="UP000529965">
    <property type="component" value="Unassembled WGS sequence"/>
</dbReference>
<evidence type="ECO:0000313" key="2">
    <source>
        <dbReference type="Proteomes" id="UP000529965"/>
    </source>
</evidence>
<accession>A0A7K7GTG7</accession>
<proteinExistence type="predicted"/>
<feature type="non-terminal residue" evidence="1">
    <location>
        <position position="1"/>
    </location>
</feature>
<comment type="caution">
    <text evidence="1">The sequence shown here is derived from an EMBL/GenBank/DDBJ whole genome shotgun (WGS) entry which is preliminary data.</text>
</comment>